<evidence type="ECO:0000259" key="9">
    <source>
        <dbReference type="PROSITE" id="PS50157"/>
    </source>
</evidence>
<dbReference type="InterPro" id="IPR013087">
    <property type="entry name" value="Znf_C2H2_type"/>
</dbReference>
<dbReference type="Gene3D" id="3.40.1800.20">
    <property type="match status" value="1"/>
</dbReference>
<gene>
    <name evidence="12" type="primary">LOC108007386</name>
</gene>
<evidence type="ECO:0000256" key="7">
    <source>
        <dbReference type="PROSITE-ProRule" id="PRU00042"/>
    </source>
</evidence>
<dbReference type="RefSeq" id="XP_070851917.1">
    <property type="nucleotide sequence ID" value="XM_070995816.1"/>
</dbReference>
<dbReference type="InterPro" id="IPR003604">
    <property type="entry name" value="Matrin/U1-like-C_Znf_C2H2"/>
</dbReference>
<dbReference type="PROSITE" id="PS50157">
    <property type="entry name" value="ZINC_FINGER_C2H2_2"/>
    <property type="match status" value="5"/>
</dbReference>
<name>A0ABM4TPM9_DROSZ</name>
<sequence length="480" mass="55686">MAVQCRLCALFFFQLKPTIIFNLGILAKIKDLTGLWLQEEEHLPRHICPSCLNELSIFTELRQRIQRNHNLLNLRKEVGSAQDLESQMSSSESEGDFSCDLTESKQSYDIQSDDNEKSIKDLIDWKLYNLEKPESQDFDYLQKYDSNESDQESVDCDVWSNLHKLDCTDPNRSEVRIEDPNFCVAEVQYQNTKPFESDEESEDYEKWEPYNCANQDTEKLSVPTGFPKYGQELSDPKKCIGKGRKPLVETSSAASENVIRKADFKDPKGEFIYLKTNVTIKKAIPALLKSKDGAVHNIPKVKRRRACKALSLDCTECGKSFKTTYNLRLHMVRHTGQKDFACSFCERQFVSIHLKKLHERVRHLGEQPFKCKFCPDTFFTSTAKNRHERIRHIRDGSYKCDECNSKFNTKTCLNKHKFLHTGKKPYCCDICNVSFAERQKLKNHNQTQIHQKRATAILDANQCWDSDEVNINLDSMFTDF</sequence>
<evidence type="ECO:0000256" key="4">
    <source>
        <dbReference type="ARBA" id="ARBA00022771"/>
    </source>
</evidence>
<feature type="domain" description="C2H2-type" evidence="9">
    <location>
        <begin position="312"/>
        <end position="339"/>
    </location>
</feature>
<evidence type="ECO:0000256" key="3">
    <source>
        <dbReference type="ARBA" id="ARBA00022737"/>
    </source>
</evidence>
<dbReference type="SMART" id="SM00451">
    <property type="entry name" value="ZnF_U1"/>
    <property type="match status" value="1"/>
</dbReference>
<evidence type="ECO:0000256" key="8">
    <source>
        <dbReference type="PROSITE-ProRule" id="PRU01263"/>
    </source>
</evidence>
<feature type="domain" description="C2H2-type" evidence="9">
    <location>
        <begin position="426"/>
        <end position="455"/>
    </location>
</feature>
<evidence type="ECO:0000259" key="10">
    <source>
        <dbReference type="PROSITE" id="PS51915"/>
    </source>
</evidence>
<evidence type="ECO:0000256" key="6">
    <source>
        <dbReference type="ARBA" id="ARBA00023242"/>
    </source>
</evidence>
<dbReference type="InterPro" id="IPR012934">
    <property type="entry name" value="Znf_AD"/>
</dbReference>
<evidence type="ECO:0000256" key="2">
    <source>
        <dbReference type="ARBA" id="ARBA00022723"/>
    </source>
</evidence>
<feature type="domain" description="C2H2-type" evidence="9">
    <location>
        <begin position="398"/>
        <end position="425"/>
    </location>
</feature>
<reference evidence="12" key="1">
    <citation type="submission" date="2025-08" db="UniProtKB">
        <authorList>
            <consortium name="RefSeq"/>
        </authorList>
    </citation>
    <scope>IDENTIFICATION</scope>
</reference>
<evidence type="ECO:0000313" key="12">
    <source>
        <dbReference type="RefSeq" id="XP_070851917.1"/>
    </source>
</evidence>
<dbReference type="GeneID" id="108007386"/>
<dbReference type="PANTHER" id="PTHR16515:SF66">
    <property type="entry name" value="C2H2-TYPE DOMAIN-CONTAINING PROTEIN"/>
    <property type="match status" value="1"/>
</dbReference>
<keyword evidence="6" id="KW-0539">Nucleus</keyword>
<dbReference type="PROSITE" id="PS51915">
    <property type="entry name" value="ZAD"/>
    <property type="match status" value="1"/>
</dbReference>
<dbReference type="SUPFAM" id="SSF57716">
    <property type="entry name" value="Glucocorticoid receptor-like (DNA-binding domain)"/>
    <property type="match status" value="1"/>
</dbReference>
<dbReference type="InterPro" id="IPR050331">
    <property type="entry name" value="Zinc_finger"/>
</dbReference>
<keyword evidence="2 8" id="KW-0479">Metal-binding</keyword>
<feature type="binding site" evidence="8">
    <location>
        <position position="48"/>
    </location>
    <ligand>
        <name>Zn(2+)</name>
        <dbReference type="ChEBI" id="CHEBI:29105"/>
    </ligand>
</feature>
<accession>A0ABM4TPM9</accession>
<comment type="subcellular location">
    <subcellularLocation>
        <location evidence="1">Nucleus</location>
    </subcellularLocation>
</comment>
<dbReference type="InterPro" id="IPR036236">
    <property type="entry name" value="Znf_C2H2_sf"/>
</dbReference>
<protein>
    <submittedName>
        <fullName evidence="12">Uncharacterized protein isoform X1</fullName>
    </submittedName>
</protein>
<evidence type="ECO:0000256" key="1">
    <source>
        <dbReference type="ARBA" id="ARBA00004123"/>
    </source>
</evidence>
<dbReference type="SMART" id="SM00868">
    <property type="entry name" value="zf-AD"/>
    <property type="match status" value="1"/>
</dbReference>
<keyword evidence="4 7" id="KW-0863">Zinc-finger</keyword>
<dbReference type="Gene3D" id="3.30.160.60">
    <property type="entry name" value="Classic Zinc Finger"/>
    <property type="match status" value="4"/>
</dbReference>
<dbReference type="Proteomes" id="UP001652628">
    <property type="component" value="Chromosome 3"/>
</dbReference>
<feature type="binding site" evidence="8">
    <location>
        <position position="8"/>
    </location>
    <ligand>
        <name>Zn(2+)</name>
        <dbReference type="ChEBI" id="CHEBI:29105"/>
    </ligand>
</feature>
<evidence type="ECO:0000313" key="11">
    <source>
        <dbReference type="Proteomes" id="UP001652628"/>
    </source>
</evidence>
<organism evidence="11 12">
    <name type="scientific">Drosophila suzukii</name>
    <name type="common">Spotted-wing drosophila fruit fly</name>
    <dbReference type="NCBI Taxonomy" id="28584"/>
    <lineage>
        <taxon>Eukaryota</taxon>
        <taxon>Metazoa</taxon>
        <taxon>Ecdysozoa</taxon>
        <taxon>Arthropoda</taxon>
        <taxon>Hexapoda</taxon>
        <taxon>Insecta</taxon>
        <taxon>Pterygota</taxon>
        <taxon>Neoptera</taxon>
        <taxon>Endopterygota</taxon>
        <taxon>Diptera</taxon>
        <taxon>Brachycera</taxon>
        <taxon>Muscomorpha</taxon>
        <taxon>Ephydroidea</taxon>
        <taxon>Drosophilidae</taxon>
        <taxon>Drosophila</taxon>
        <taxon>Sophophora</taxon>
    </lineage>
</organism>
<dbReference type="Pfam" id="PF07776">
    <property type="entry name" value="zf-AD"/>
    <property type="match status" value="1"/>
</dbReference>
<keyword evidence="5 8" id="KW-0862">Zinc</keyword>
<dbReference type="PROSITE" id="PS00028">
    <property type="entry name" value="ZINC_FINGER_C2H2_1"/>
    <property type="match status" value="5"/>
</dbReference>
<dbReference type="SMART" id="SM00355">
    <property type="entry name" value="ZnF_C2H2"/>
    <property type="match status" value="5"/>
</dbReference>
<feature type="domain" description="C2H2-type" evidence="9">
    <location>
        <begin position="369"/>
        <end position="397"/>
    </location>
</feature>
<dbReference type="SUPFAM" id="SSF57667">
    <property type="entry name" value="beta-beta-alpha zinc fingers"/>
    <property type="match status" value="3"/>
</dbReference>
<proteinExistence type="predicted"/>
<dbReference type="Pfam" id="PF00096">
    <property type="entry name" value="zf-C2H2"/>
    <property type="match status" value="1"/>
</dbReference>
<feature type="domain" description="C2H2-type" evidence="9">
    <location>
        <begin position="340"/>
        <end position="368"/>
    </location>
</feature>
<feature type="domain" description="ZAD" evidence="10">
    <location>
        <begin position="3"/>
        <end position="75"/>
    </location>
</feature>
<dbReference type="PANTHER" id="PTHR16515">
    <property type="entry name" value="PR DOMAIN ZINC FINGER PROTEIN"/>
    <property type="match status" value="1"/>
</dbReference>
<evidence type="ECO:0000256" key="5">
    <source>
        <dbReference type="ARBA" id="ARBA00022833"/>
    </source>
</evidence>
<feature type="binding site" evidence="8">
    <location>
        <position position="51"/>
    </location>
    <ligand>
        <name>Zn(2+)</name>
        <dbReference type="ChEBI" id="CHEBI:29105"/>
    </ligand>
</feature>
<keyword evidence="3" id="KW-0677">Repeat</keyword>
<keyword evidence="11" id="KW-1185">Reference proteome</keyword>
<feature type="binding site" evidence="8">
    <location>
        <position position="5"/>
    </location>
    <ligand>
        <name>Zn(2+)</name>
        <dbReference type="ChEBI" id="CHEBI:29105"/>
    </ligand>
</feature>